<sequence>MNHTPMPRMLIAIRAVATDPDRRYPDAEVPLVVETTADPHLGVGTYPVLRGPNVVEFGGDFAVIHIPSGLAITASITHSVASARNFAAHLATTAVDWSRATLSEDDDELCKQVKRAAATYLAQDTSAHLQWEAV</sequence>
<dbReference type="Proteomes" id="UP000256269">
    <property type="component" value="Unassembled WGS sequence"/>
</dbReference>
<accession>A0A3E0GVT4</accession>
<keyword evidence="2" id="KW-1185">Reference proteome</keyword>
<gene>
    <name evidence="1" type="ORF">BCF44_12212</name>
</gene>
<dbReference type="EMBL" id="QUNO01000022">
    <property type="protein sequence ID" value="REH30989.1"/>
    <property type="molecule type" value="Genomic_DNA"/>
</dbReference>
<evidence type="ECO:0000313" key="2">
    <source>
        <dbReference type="Proteomes" id="UP000256269"/>
    </source>
</evidence>
<organism evidence="1 2">
    <name type="scientific">Kutzneria buriramensis</name>
    <dbReference type="NCBI Taxonomy" id="1045776"/>
    <lineage>
        <taxon>Bacteria</taxon>
        <taxon>Bacillati</taxon>
        <taxon>Actinomycetota</taxon>
        <taxon>Actinomycetes</taxon>
        <taxon>Pseudonocardiales</taxon>
        <taxon>Pseudonocardiaceae</taxon>
        <taxon>Kutzneria</taxon>
    </lineage>
</organism>
<evidence type="ECO:0000313" key="1">
    <source>
        <dbReference type="EMBL" id="REH30989.1"/>
    </source>
</evidence>
<reference evidence="1 2" key="1">
    <citation type="submission" date="2018-08" db="EMBL/GenBank/DDBJ databases">
        <title>Genomic Encyclopedia of Archaeal and Bacterial Type Strains, Phase II (KMG-II): from individual species to whole genera.</title>
        <authorList>
            <person name="Goeker M."/>
        </authorList>
    </citation>
    <scope>NUCLEOTIDE SEQUENCE [LARGE SCALE GENOMIC DNA]</scope>
    <source>
        <strain evidence="1 2">DSM 45791</strain>
    </source>
</reference>
<dbReference type="RefSeq" id="WP_116180815.1">
    <property type="nucleotide sequence ID" value="NZ_CP144376.1"/>
</dbReference>
<comment type="caution">
    <text evidence="1">The sequence shown here is derived from an EMBL/GenBank/DDBJ whole genome shotgun (WGS) entry which is preliminary data.</text>
</comment>
<name>A0A3E0GVT4_9PSEU</name>
<protein>
    <submittedName>
        <fullName evidence="1">Uncharacterized protein</fullName>
    </submittedName>
</protein>
<dbReference type="AlphaFoldDB" id="A0A3E0GVT4"/>
<proteinExistence type="predicted"/>